<dbReference type="InterPro" id="IPR009959">
    <property type="entry name" value="Cyclase_SnoaL-like"/>
</dbReference>
<organism evidence="1 2">
    <name type="scientific">Arsenicicoccus bolidensis</name>
    <dbReference type="NCBI Taxonomy" id="229480"/>
    <lineage>
        <taxon>Bacteria</taxon>
        <taxon>Bacillati</taxon>
        <taxon>Actinomycetota</taxon>
        <taxon>Actinomycetes</taxon>
        <taxon>Micrococcales</taxon>
        <taxon>Intrasporangiaceae</taxon>
        <taxon>Arsenicicoccus</taxon>
    </lineage>
</organism>
<dbReference type="Gene3D" id="3.10.450.50">
    <property type="match status" value="1"/>
</dbReference>
<reference evidence="1 2" key="1">
    <citation type="submission" date="2022-02" db="EMBL/GenBank/DDBJ databases">
        <title>Uncovering new skin microbiome diversity through culturing and metagenomics.</title>
        <authorList>
            <person name="Conlan S."/>
            <person name="Deming C."/>
            <person name="Nisc Comparative Sequencing Program N."/>
            <person name="Segre J.A."/>
        </authorList>
    </citation>
    <scope>NUCLEOTIDE SEQUENCE [LARGE SCALE GENOMIC DNA]</scope>
    <source>
        <strain evidence="1 2">ACRQZ</strain>
    </source>
</reference>
<comment type="caution">
    <text evidence="1">The sequence shown here is derived from an EMBL/GenBank/DDBJ whole genome shotgun (WGS) entry which is preliminary data.</text>
</comment>
<name>A0ABS9PZT6_9MICO</name>
<keyword evidence="2" id="KW-1185">Reference proteome</keyword>
<accession>A0ABS9PZT6</accession>
<dbReference type="Proteomes" id="UP001521931">
    <property type="component" value="Unassembled WGS sequence"/>
</dbReference>
<evidence type="ECO:0000313" key="2">
    <source>
        <dbReference type="Proteomes" id="UP001521931"/>
    </source>
</evidence>
<dbReference type="RefSeq" id="WP_239262566.1">
    <property type="nucleotide sequence ID" value="NZ_JAKRCV010000008.1"/>
</dbReference>
<dbReference type="EMBL" id="JAKRCV010000008">
    <property type="protein sequence ID" value="MCG7321138.1"/>
    <property type="molecule type" value="Genomic_DNA"/>
</dbReference>
<proteinExistence type="predicted"/>
<dbReference type="SUPFAM" id="SSF54427">
    <property type="entry name" value="NTF2-like"/>
    <property type="match status" value="1"/>
</dbReference>
<sequence length="129" mass="14521">MNCDDPLARYEQYLSACNRHALAEIGDFLAPEICVNGEVKTAEAYAADLARLFEVFPDYHWRLVRTVVQDAWLAVHLHDSGTRTRRFLGAPADGARVSTDEFAMYHFDQDGRIDHVEVTADNARLAAPK</sequence>
<dbReference type="Pfam" id="PF07366">
    <property type="entry name" value="SnoaL"/>
    <property type="match status" value="1"/>
</dbReference>
<dbReference type="InterPro" id="IPR032710">
    <property type="entry name" value="NTF2-like_dom_sf"/>
</dbReference>
<protein>
    <submittedName>
        <fullName evidence="1">Ester cyclase</fullName>
    </submittedName>
</protein>
<evidence type="ECO:0000313" key="1">
    <source>
        <dbReference type="EMBL" id="MCG7321138.1"/>
    </source>
</evidence>
<gene>
    <name evidence="1" type="ORF">MHL29_04410</name>
</gene>